<evidence type="ECO:0000256" key="8">
    <source>
        <dbReference type="RuleBase" id="RU366063"/>
    </source>
</evidence>
<feature type="compositionally biased region" description="Low complexity" evidence="9">
    <location>
        <begin position="80"/>
        <end position="90"/>
    </location>
</feature>
<keyword evidence="5" id="KW-0809">Transit peptide</keyword>
<dbReference type="NCBIfam" id="TIGR02396">
    <property type="entry name" value="diverge_rpsU"/>
    <property type="match status" value="1"/>
</dbReference>
<evidence type="ECO:0000256" key="9">
    <source>
        <dbReference type="SAM" id="MobiDB-lite"/>
    </source>
</evidence>
<comment type="caution">
    <text evidence="11">The sequence shown here is derived from an EMBL/GenBank/DDBJ whole genome shotgun (WGS) entry which is preliminary data.</text>
</comment>
<dbReference type="InterPro" id="IPR012762">
    <property type="entry name" value="Ubiq_biosynth_COQ9"/>
</dbReference>
<evidence type="ECO:0000313" key="12">
    <source>
        <dbReference type="Proteomes" id="UP000822688"/>
    </source>
</evidence>
<dbReference type="Gene3D" id="1.10.357.10">
    <property type="entry name" value="Tetracycline Repressor, domain 2"/>
    <property type="match status" value="1"/>
</dbReference>
<protein>
    <recommendedName>
        <fullName evidence="8">Ubiquinone biosynthesis protein</fullName>
    </recommendedName>
</protein>
<keyword evidence="12" id="KW-1185">Reference proteome</keyword>
<evidence type="ECO:0000256" key="6">
    <source>
        <dbReference type="ARBA" id="ARBA00023121"/>
    </source>
</evidence>
<evidence type="ECO:0000256" key="2">
    <source>
        <dbReference type="ARBA" id="ARBA00004749"/>
    </source>
</evidence>
<evidence type="ECO:0000256" key="7">
    <source>
        <dbReference type="ARBA" id="ARBA00023128"/>
    </source>
</evidence>
<dbReference type="OrthoDB" id="619536at2759"/>
<evidence type="ECO:0000256" key="1">
    <source>
        <dbReference type="ARBA" id="ARBA00004173"/>
    </source>
</evidence>
<dbReference type="InterPro" id="IPR013718">
    <property type="entry name" value="COQ9_C"/>
</dbReference>
<dbReference type="GO" id="GO:0008289">
    <property type="term" value="F:lipid binding"/>
    <property type="evidence" value="ECO:0007669"/>
    <property type="project" value="UniProtKB-UniRule"/>
</dbReference>
<comment type="function">
    <text evidence="8">Membrane-associated protein that warps the membrane surface to access and bind aromatic isoprenes with high specificity, including ubiquinone (CoQ) isoprene intermediates and presents them directly to Coq7, therefore facilitating the Coq7-mediated hydroxylase step. Participates in the biosynthesis of coenzyme Q, also named ubiquinone, an essential lipid-soluble electron transporter for aerobic cellular respiration.</text>
</comment>
<evidence type="ECO:0000256" key="4">
    <source>
        <dbReference type="ARBA" id="ARBA00022688"/>
    </source>
</evidence>
<sequence>MGARMRAVQVARTLKNLAMPSAAPGSHVLNRRLAPIMCQQTSVGRCRRSSSTESFAWSVGSEPGSSTGAPVGPGAREDAATPGSPAGASGKQSSGRESAHEEEIVDEKTQVLRAAMTHVSKLGWSESALVEGAKDARLSPAIVGAFPRKEAALVEFFMEECNRHLEDEVEAREKELSSMLLAERIAQIVRLRLQMQIPFLSKWPQALSIQAHPMNAATALKQRAVLMDDIWHAAGDRSTDMDWYTKRALLGGVYTATELYMLTDYSPGHRDTWAFLERRIKDAVDCRKTAQEASQLAQAVSMGLSNSVSSLFSKGLGSQKF</sequence>
<comment type="pathway">
    <text evidence="2 8">Cofactor biosynthesis; ubiquinone biosynthesis.</text>
</comment>
<dbReference type="PANTHER" id="PTHR21427">
    <property type="entry name" value="UBIQUINONE BIOSYNTHESIS PROTEIN COQ9, MITOCHONDRIAL"/>
    <property type="match status" value="1"/>
</dbReference>
<evidence type="ECO:0000256" key="3">
    <source>
        <dbReference type="ARBA" id="ARBA00010766"/>
    </source>
</evidence>
<evidence type="ECO:0000259" key="10">
    <source>
        <dbReference type="Pfam" id="PF08511"/>
    </source>
</evidence>
<dbReference type="AlphaFoldDB" id="A0A8T0I5W3"/>
<organism evidence="11 12">
    <name type="scientific">Ceratodon purpureus</name>
    <name type="common">Fire moss</name>
    <name type="synonym">Dicranum purpureum</name>
    <dbReference type="NCBI Taxonomy" id="3225"/>
    <lineage>
        <taxon>Eukaryota</taxon>
        <taxon>Viridiplantae</taxon>
        <taxon>Streptophyta</taxon>
        <taxon>Embryophyta</taxon>
        <taxon>Bryophyta</taxon>
        <taxon>Bryophytina</taxon>
        <taxon>Bryopsida</taxon>
        <taxon>Dicranidae</taxon>
        <taxon>Pseudoditrichales</taxon>
        <taxon>Ditrichaceae</taxon>
        <taxon>Ceratodon</taxon>
    </lineage>
</organism>
<gene>
    <name evidence="11" type="ORF">KC19_4G068700</name>
</gene>
<proteinExistence type="inferred from homology"/>
<dbReference type="GO" id="GO:0005743">
    <property type="term" value="C:mitochondrial inner membrane"/>
    <property type="evidence" value="ECO:0007669"/>
    <property type="project" value="TreeGrafter"/>
</dbReference>
<evidence type="ECO:0000256" key="5">
    <source>
        <dbReference type="ARBA" id="ARBA00022946"/>
    </source>
</evidence>
<dbReference type="Pfam" id="PF08511">
    <property type="entry name" value="COQ9"/>
    <property type="match status" value="1"/>
</dbReference>
<keyword evidence="7 8" id="KW-0496">Mitochondrion</keyword>
<dbReference type="GO" id="GO:0006744">
    <property type="term" value="P:ubiquinone biosynthetic process"/>
    <property type="evidence" value="ECO:0007669"/>
    <property type="project" value="UniProtKB-UniRule"/>
</dbReference>
<reference evidence="11" key="1">
    <citation type="submission" date="2020-06" db="EMBL/GenBank/DDBJ databases">
        <title>WGS assembly of Ceratodon purpureus strain R40.</title>
        <authorList>
            <person name="Carey S.B."/>
            <person name="Jenkins J."/>
            <person name="Shu S."/>
            <person name="Lovell J.T."/>
            <person name="Sreedasyam A."/>
            <person name="Maumus F."/>
            <person name="Tiley G.P."/>
            <person name="Fernandez-Pozo N."/>
            <person name="Barry K."/>
            <person name="Chen C."/>
            <person name="Wang M."/>
            <person name="Lipzen A."/>
            <person name="Daum C."/>
            <person name="Saski C.A."/>
            <person name="Payton A.C."/>
            <person name="Mcbreen J.C."/>
            <person name="Conrad R.E."/>
            <person name="Kollar L.M."/>
            <person name="Olsson S."/>
            <person name="Huttunen S."/>
            <person name="Landis J.B."/>
            <person name="Wickett N.J."/>
            <person name="Johnson M.G."/>
            <person name="Rensing S.A."/>
            <person name="Grimwood J."/>
            <person name="Schmutz J."/>
            <person name="Mcdaniel S.F."/>
        </authorList>
    </citation>
    <scope>NUCLEOTIDE SEQUENCE</scope>
    <source>
        <strain evidence="11">R40</strain>
    </source>
</reference>
<dbReference type="PANTHER" id="PTHR21427:SF19">
    <property type="entry name" value="UBIQUINONE BIOSYNTHESIS PROTEIN COQ9, MITOCHONDRIAL"/>
    <property type="match status" value="1"/>
</dbReference>
<accession>A0A8T0I5W3</accession>
<keyword evidence="4 8" id="KW-0831">Ubiquinone biosynthesis</keyword>
<feature type="region of interest" description="Disordered" evidence="9">
    <location>
        <begin position="54"/>
        <end position="104"/>
    </location>
</feature>
<dbReference type="FunFam" id="1.10.357.10:FF:000004">
    <property type="entry name" value="Ubiquinone biosynthesis protein COQ9, mitochondrial"/>
    <property type="match status" value="1"/>
</dbReference>
<evidence type="ECO:0000313" key="11">
    <source>
        <dbReference type="EMBL" id="KAG0579050.1"/>
    </source>
</evidence>
<comment type="subcellular location">
    <subcellularLocation>
        <location evidence="1 8">Mitochondrion</location>
    </subcellularLocation>
</comment>
<name>A0A8T0I5W3_CERPU</name>
<dbReference type="Proteomes" id="UP000822688">
    <property type="component" value="Chromosome 4"/>
</dbReference>
<keyword evidence="6 8" id="KW-0446">Lipid-binding</keyword>
<feature type="domain" description="COQ9 C-terminal" evidence="10">
    <location>
        <begin position="217"/>
        <end position="285"/>
    </location>
</feature>
<comment type="similarity">
    <text evidence="3 8">Belongs to the COQ9 family.</text>
</comment>
<dbReference type="EMBL" id="CM026424">
    <property type="protein sequence ID" value="KAG0579050.1"/>
    <property type="molecule type" value="Genomic_DNA"/>
</dbReference>